<organism evidence="2 3">
    <name type="scientific">Roseiarcus fermentans</name>
    <dbReference type="NCBI Taxonomy" id="1473586"/>
    <lineage>
        <taxon>Bacteria</taxon>
        <taxon>Pseudomonadati</taxon>
        <taxon>Pseudomonadota</taxon>
        <taxon>Alphaproteobacteria</taxon>
        <taxon>Hyphomicrobiales</taxon>
        <taxon>Roseiarcaceae</taxon>
        <taxon>Roseiarcus</taxon>
    </lineage>
</organism>
<dbReference type="InterPro" id="IPR019575">
    <property type="entry name" value="Nuop51_4Fe4S-bd"/>
</dbReference>
<reference evidence="2 3" key="1">
    <citation type="submission" date="2018-06" db="EMBL/GenBank/DDBJ databases">
        <title>Genomic Encyclopedia of Type Strains, Phase IV (KMG-IV): sequencing the most valuable type-strain genomes for metagenomic binning, comparative biology and taxonomic classification.</title>
        <authorList>
            <person name="Goeker M."/>
        </authorList>
    </citation>
    <scope>NUCLEOTIDE SEQUENCE [LARGE SCALE GENOMIC DNA]</scope>
    <source>
        <strain evidence="2 3">DSM 24875</strain>
    </source>
</reference>
<accession>A0A366EFR6</accession>
<name>A0A366EFR6_9HYPH</name>
<dbReference type="OrthoDB" id="9803192at2"/>
<dbReference type="GO" id="GO:0051539">
    <property type="term" value="F:4 iron, 4 sulfur cluster binding"/>
    <property type="evidence" value="ECO:0007669"/>
    <property type="project" value="InterPro"/>
</dbReference>
<evidence type="ECO:0000313" key="2">
    <source>
        <dbReference type="EMBL" id="RBP00866.1"/>
    </source>
</evidence>
<proteinExistence type="predicted"/>
<dbReference type="SUPFAM" id="SSF46548">
    <property type="entry name" value="alpha-helical ferredoxin"/>
    <property type="match status" value="2"/>
</dbReference>
<dbReference type="InterPro" id="IPR023753">
    <property type="entry name" value="FAD/NAD-binding_dom"/>
</dbReference>
<dbReference type="Pfam" id="PF10589">
    <property type="entry name" value="NADH_4Fe-4S"/>
    <property type="match status" value="1"/>
</dbReference>
<dbReference type="Proteomes" id="UP000253529">
    <property type="component" value="Unassembled WGS sequence"/>
</dbReference>
<dbReference type="InterPro" id="IPR037207">
    <property type="entry name" value="Nuop51_4Fe4S-bd_sf"/>
</dbReference>
<dbReference type="InterPro" id="IPR009051">
    <property type="entry name" value="Helical_ferredxn"/>
</dbReference>
<keyword evidence="3" id="KW-1185">Reference proteome</keyword>
<dbReference type="PRINTS" id="PR00419">
    <property type="entry name" value="ADXRDTASE"/>
</dbReference>
<dbReference type="EMBL" id="QNRK01000066">
    <property type="protein sequence ID" value="RBP00866.1"/>
    <property type="molecule type" value="Genomic_DNA"/>
</dbReference>
<dbReference type="Gene3D" id="3.50.50.60">
    <property type="entry name" value="FAD/NAD(P)-binding domain"/>
    <property type="match status" value="2"/>
</dbReference>
<dbReference type="AlphaFoldDB" id="A0A366EFR6"/>
<dbReference type="SUPFAM" id="SSF140490">
    <property type="entry name" value="Nqo1C-terminal domain-like"/>
    <property type="match status" value="1"/>
</dbReference>
<dbReference type="Pfam" id="PF07992">
    <property type="entry name" value="Pyr_redox_2"/>
    <property type="match status" value="1"/>
</dbReference>
<dbReference type="PANTHER" id="PTHR42783">
    <property type="entry name" value="GLUTAMATE SYNTHASE [NADPH] SMALL CHAIN"/>
    <property type="match status" value="1"/>
</dbReference>
<evidence type="ECO:0000259" key="1">
    <source>
        <dbReference type="SMART" id="SM00928"/>
    </source>
</evidence>
<evidence type="ECO:0000313" key="3">
    <source>
        <dbReference type="Proteomes" id="UP000253529"/>
    </source>
</evidence>
<dbReference type="Pfam" id="PF14691">
    <property type="entry name" value="Fer4_20"/>
    <property type="match status" value="1"/>
</dbReference>
<dbReference type="InterPro" id="IPR028261">
    <property type="entry name" value="DPD_II"/>
</dbReference>
<dbReference type="RefSeq" id="WP_113894129.1">
    <property type="nucleotide sequence ID" value="NZ_QNRK01000066.1"/>
</dbReference>
<dbReference type="SMART" id="SM00928">
    <property type="entry name" value="NADH_4Fe-4S"/>
    <property type="match status" value="1"/>
</dbReference>
<dbReference type="SUPFAM" id="SSF51971">
    <property type="entry name" value="Nucleotide-binding domain"/>
    <property type="match status" value="2"/>
</dbReference>
<dbReference type="InterPro" id="IPR036188">
    <property type="entry name" value="FAD/NAD-bd_sf"/>
</dbReference>
<dbReference type="GO" id="GO:0016491">
    <property type="term" value="F:oxidoreductase activity"/>
    <property type="evidence" value="ECO:0007669"/>
    <property type="project" value="InterPro"/>
</dbReference>
<comment type="caution">
    <text evidence="2">The sequence shown here is derived from an EMBL/GenBank/DDBJ whole genome shotgun (WGS) entry which is preliminary data.</text>
</comment>
<protein>
    <submittedName>
        <fullName evidence="2">Formate dehydrogenase beta subunit</fullName>
    </submittedName>
</protein>
<gene>
    <name evidence="2" type="ORF">DFR50_1668</name>
</gene>
<dbReference type="Gene3D" id="1.10.1060.10">
    <property type="entry name" value="Alpha-helical ferredoxin"/>
    <property type="match status" value="1"/>
</dbReference>
<sequence length="665" mass="72743">MTRVAYGYWDGEVHDSRLEREGEPIPIPGLRGFDEFNDGNAIRAFFGDRGFFVFDPQVSLIDAFWRYMQEAADQSCGKCTPCRMGTLLVRDSLGAMREGKKGPLDLDGVDQMARQMAETSLCGLGQSCARALIAALTHFRDIIEKEVAAGGAPDQNGMTYMTAPCIEACPSKINVPRYIDYIRDGKPFHSLAVILQKYPMAATCGRVCVRFCEMACRRNLVDKAVGIKILKRYVSEQQSGEHALQFTRSMTAPSFGPDMRVAVVGAGPAGVACAYHLLLRGYRVDVLEAANEAGGMAAIGIPSYRLPKDVLRSESDIITTLGGRFLFNKALGRDYGVDDLFARGYRAVFLALGCQQGTLLGVKDEDPSTPGYESGIAFLLKVHDHVAGKQETRLAGDVVVVGGGNVAMDCARSALRMGAKTVHLVYRRTRKDMPADAEEVVAAEQEGIVFHFLSNPARIVSEDGRVAAVQLVEMRQTEPDDRGRIGVKPIPGTEKPLPCTTVIAAIGQEVMKGALAREDGVTMNRWGCVEVDETTLATSRAGVFAGGDCASGPATLIHAMAAGLHAARSIDDYLQFGHVRFSPRSRMRRILNAHKMLASDSIEYPVRSLHRVHHPELSPDIRKQMFEEVEQNISSEDAYHEASRCLRCYRIYSVITEQPIPQGNA</sequence>
<feature type="domain" description="NADH-ubiquinone oxidoreductase 51kDa subunit iron-sulphur binding" evidence="1">
    <location>
        <begin position="61"/>
        <end position="106"/>
    </location>
</feature>
<dbReference type="PANTHER" id="PTHR42783:SF3">
    <property type="entry name" value="GLUTAMATE SYNTHASE [NADPH] SMALL CHAIN-RELATED"/>
    <property type="match status" value="1"/>
</dbReference>